<dbReference type="PIRSF" id="PIRSF018266">
    <property type="entry name" value="FecR"/>
    <property type="match status" value="1"/>
</dbReference>
<dbReference type="PANTHER" id="PTHR30273">
    <property type="entry name" value="PERIPLASMIC SIGNAL SENSOR AND SIGMA FACTOR ACTIVATOR FECR-RELATED"/>
    <property type="match status" value="1"/>
</dbReference>
<gene>
    <name evidence="4" type="ORF">ACFS6I_13065</name>
</gene>
<comment type="caution">
    <text evidence="4">The sequence shown here is derived from an EMBL/GenBank/DDBJ whole genome shotgun (WGS) entry which is preliminary data.</text>
</comment>
<organism evidence="4 5">
    <name type="scientific">Sphingobacterium anhuiense</name>
    <dbReference type="NCBI Taxonomy" id="493780"/>
    <lineage>
        <taxon>Bacteria</taxon>
        <taxon>Pseudomonadati</taxon>
        <taxon>Bacteroidota</taxon>
        <taxon>Sphingobacteriia</taxon>
        <taxon>Sphingobacteriales</taxon>
        <taxon>Sphingobacteriaceae</taxon>
        <taxon>Sphingobacterium</taxon>
    </lineage>
</organism>
<dbReference type="InterPro" id="IPR032508">
    <property type="entry name" value="FecR_C"/>
</dbReference>
<proteinExistence type="predicted"/>
<dbReference type="Proteomes" id="UP001597509">
    <property type="component" value="Unassembled WGS sequence"/>
</dbReference>
<keyword evidence="1" id="KW-0812">Transmembrane</keyword>
<evidence type="ECO:0000256" key="1">
    <source>
        <dbReference type="SAM" id="Phobius"/>
    </source>
</evidence>
<evidence type="ECO:0000259" key="2">
    <source>
        <dbReference type="Pfam" id="PF04773"/>
    </source>
</evidence>
<feature type="transmembrane region" description="Helical" evidence="1">
    <location>
        <begin position="59"/>
        <end position="79"/>
    </location>
</feature>
<dbReference type="Pfam" id="PF04773">
    <property type="entry name" value="FecR"/>
    <property type="match status" value="1"/>
</dbReference>
<feature type="domain" description="FecR protein" evidence="2">
    <location>
        <begin position="162"/>
        <end position="259"/>
    </location>
</feature>
<keyword evidence="5" id="KW-1185">Reference proteome</keyword>
<evidence type="ECO:0000313" key="5">
    <source>
        <dbReference type="Proteomes" id="UP001597509"/>
    </source>
</evidence>
<dbReference type="EMBL" id="JBHUPE010000005">
    <property type="protein sequence ID" value="MFD2904863.1"/>
    <property type="molecule type" value="Genomic_DNA"/>
</dbReference>
<dbReference type="Gene3D" id="2.60.120.1440">
    <property type="match status" value="1"/>
</dbReference>
<name>A0ABW5YYR8_9SPHI</name>
<dbReference type="PANTHER" id="PTHR30273:SF2">
    <property type="entry name" value="PROTEIN FECR"/>
    <property type="match status" value="1"/>
</dbReference>
<dbReference type="InterPro" id="IPR006860">
    <property type="entry name" value="FecR"/>
</dbReference>
<reference evidence="5" key="1">
    <citation type="journal article" date="2019" name="Int. J. Syst. Evol. Microbiol.">
        <title>The Global Catalogue of Microorganisms (GCM) 10K type strain sequencing project: providing services to taxonomists for standard genome sequencing and annotation.</title>
        <authorList>
            <consortium name="The Broad Institute Genomics Platform"/>
            <consortium name="The Broad Institute Genome Sequencing Center for Infectious Disease"/>
            <person name="Wu L."/>
            <person name="Ma J."/>
        </authorList>
    </citation>
    <scope>NUCLEOTIDE SEQUENCE [LARGE SCALE GENOMIC DNA]</scope>
    <source>
        <strain evidence="5">KCTC 22209</strain>
    </source>
</reference>
<evidence type="ECO:0000259" key="3">
    <source>
        <dbReference type="Pfam" id="PF16344"/>
    </source>
</evidence>
<protein>
    <submittedName>
        <fullName evidence="4">FecR family protein</fullName>
    </submittedName>
</protein>
<keyword evidence="1" id="KW-0472">Membrane</keyword>
<feature type="domain" description="Protein FecR C-terminal" evidence="3">
    <location>
        <begin position="301"/>
        <end position="369"/>
    </location>
</feature>
<evidence type="ECO:0000313" key="4">
    <source>
        <dbReference type="EMBL" id="MFD2904863.1"/>
    </source>
</evidence>
<dbReference type="Gene3D" id="3.55.50.30">
    <property type="match status" value="1"/>
</dbReference>
<accession>A0ABW5YYR8</accession>
<keyword evidence="1" id="KW-1133">Transmembrane helix</keyword>
<dbReference type="Pfam" id="PF16344">
    <property type="entry name" value="FecR_C"/>
    <property type="match status" value="1"/>
</dbReference>
<sequence>MNNTISPEEGLELNQWYRHGLDNPVFIGANYATTEEELRDRMYQVIEKNINRKRRSGHWLRMVAAAFVVLNIGVGIYVYSTKEQDQELVITNSGTADIAPGGNQATLILSDGRRVQLSDVADSGRLALQEGVVISKTTDGQLVYHVSSSAKADPKGVIAYNTIETPQGGQYQVVLPDGTRVWLNAASSFRYPTNFSATGRRTVQLSYGEAYFEVSPDKEHPFVLSSGRQQLEVLGTHFNVSAYTEDATVKTTLLEGKVKLTDRLSKEEVMLRAGQQAQLSGTGIQVKNLDEGNQQLWKDGKFIFNNEPMVSVMQQISRWYKVNVVFQDSVQDVRLNGSVSRFEHLSTLLSKLEQTGLVSFKREGNNLVVMKP</sequence>
<dbReference type="InterPro" id="IPR012373">
    <property type="entry name" value="Ferrdict_sens_TM"/>
</dbReference>